<protein>
    <recommendedName>
        <fullName evidence="4">Cell wall proline rich protein</fullName>
    </recommendedName>
</protein>
<evidence type="ECO:0000313" key="3">
    <source>
        <dbReference type="Proteomes" id="UP000192927"/>
    </source>
</evidence>
<organism evidence="2 3">
    <name type="scientific">Lasallia pustulata</name>
    <dbReference type="NCBI Taxonomy" id="136370"/>
    <lineage>
        <taxon>Eukaryota</taxon>
        <taxon>Fungi</taxon>
        <taxon>Dikarya</taxon>
        <taxon>Ascomycota</taxon>
        <taxon>Pezizomycotina</taxon>
        <taxon>Lecanoromycetes</taxon>
        <taxon>OSLEUM clade</taxon>
        <taxon>Umbilicariomycetidae</taxon>
        <taxon>Umbilicariales</taxon>
        <taxon>Umbilicariaceae</taxon>
        <taxon>Lasallia</taxon>
    </lineage>
</organism>
<feature type="compositionally biased region" description="Polar residues" evidence="1">
    <location>
        <begin position="298"/>
        <end position="309"/>
    </location>
</feature>
<accession>A0A1W5DD51</accession>
<feature type="compositionally biased region" description="Basic and acidic residues" evidence="1">
    <location>
        <begin position="569"/>
        <end position="578"/>
    </location>
</feature>
<dbReference type="EMBL" id="FWEW01003757">
    <property type="protein sequence ID" value="SLM41016.1"/>
    <property type="molecule type" value="Genomic_DNA"/>
</dbReference>
<keyword evidence="3" id="KW-1185">Reference proteome</keyword>
<feature type="region of interest" description="Disordered" evidence="1">
    <location>
        <begin position="333"/>
        <end position="415"/>
    </location>
</feature>
<name>A0A1W5DD51_9LECA</name>
<dbReference type="AlphaFoldDB" id="A0A1W5DD51"/>
<dbReference type="Proteomes" id="UP000192927">
    <property type="component" value="Unassembled WGS sequence"/>
</dbReference>
<evidence type="ECO:0000256" key="1">
    <source>
        <dbReference type="SAM" id="MobiDB-lite"/>
    </source>
</evidence>
<feature type="compositionally biased region" description="Pro residues" evidence="1">
    <location>
        <begin position="68"/>
        <end position="77"/>
    </location>
</feature>
<feature type="region of interest" description="Disordered" evidence="1">
    <location>
        <begin position="569"/>
        <end position="598"/>
    </location>
</feature>
<feature type="region of interest" description="Disordered" evidence="1">
    <location>
        <begin position="291"/>
        <end position="319"/>
    </location>
</feature>
<feature type="compositionally biased region" description="Polar residues" evidence="1">
    <location>
        <begin position="357"/>
        <end position="371"/>
    </location>
</feature>
<feature type="region of interest" description="Disordered" evidence="1">
    <location>
        <begin position="520"/>
        <end position="546"/>
    </location>
</feature>
<proteinExistence type="predicted"/>
<evidence type="ECO:0000313" key="2">
    <source>
        <dbReference type="EMBL" id="SLM41016.1"/>
    </source>
</evidence>
<reference evidence="3" key="1">
    <citation type="submission" date="2017-03" db="EMBL/GenBank/DDBJ databases">
        <authorList>
            <person name="Sharma R."/>
            <person name="Thines M."/>
        </authorList>
    </citation>
    <scope>NUCLEOTIDE SEQUENCE [LARGE SCALE GENOMIC DNA]</scope>
</reference>
<sequence length="598" mass="64913">MSGLRLDPGHDENSGRPVDSTSAFVLPSKCAEAAGSSGSTRQRSFIGNDRRAGGMPIQKVPETGRPEPSYPVLPPENPEIQRTISRQASTHDGSSRSRSKAGSEPKIAKRQRKVKTWAGSILSRKGRHPSPKEKAMNRRSPTPPLRNYSSPTDFNLEDVTFDEDTTCVIHTPLEEHPQPARIQSDYMTWKPRQSSPDLDPDALSPMLDLDAALGPFNTPTVGREPDSPHTARVSYARRRMYSSGAAGGFTGFGMDYHHRRAESAPEMPPVKIRIPRLSSNTTMDDVFEEEEEEYDECPSTTLVTPSATGESAPHGADGVSGLGLQLVDFDRSDDWSSNQRGLKRKGSGLSEGERRQFSSGVKQQKSASSLKSEVIAEENGPVEIVQADEEPRTSVNTKSSDETIIGPMLSNDCRINRPASPPMDLGLPRPSFYYVTPETPSSMVSSPDFSGNSFDVPRLGTATSSITDRATVSSSRAGELGPDLRVSVDDVPSLTSSASTMMSAYPAPRLGLSSDARLSAERPSSMTAAVPARTRQSAGKRSSLASLSRLVGGSYGEKSKLSIEERAQTDCVEKADKRKGSRLSRLMHFWKPKEKQSS</sequence>
<feature type="compositionally biased region" description="Polar residues" evidence="1">
    <location>
        <begin position="80"/>
        <end position="92"/>
    </location>
</feature>
<feature type="region of interest" description="Disordered" evidence="1">
    <location>
        <begin position="1"/>
        <end position="156"/>
    </location>
</feature>
<feature type="compositionally biased region" description="Polar residues" evidence="1">
    <location>
        <begin position="36"/>
        <end position="45"/>
    </location>
</feature>
<feature type="compositionally biased region" description="Polar residues" evidence="1">
    <location>
        <begin position="534"/>
        <end position="546"/>
    </location>
</feature>
<evidence type="ECO:0008006" key="4">
    <source>
        <dbReference type="Google" id="ProtNLM"/>
    </source>
</evidence>